<dbReference type="PANTHER" id="PTHR45523">
    <property type="entry name" value="TETRATRICOPEPTIDE REPEAT (TPR)-CONTAINING PROTEIN-RELATED"/>
    <property type="match status" value="1"/>
</dbReference>
<evidence type="ECO:0000256" key="1">
    <source>
        <dbReference type="ARBA" id="ARBA00022448"/>
    </source>
</evidence>
<feature type="domain" description="Chorein N-terminal" evidence="2">
    <location>
        <begin position="1"/>
        <end position="340"/>
    </location>
</feature>
<sequence length="368" mass="41690">MLEDQVAFLLQKYLGNYVRGLSKEALKISVWRGDVELTNMQLKPEALNSLKLPVRVKAGFLGSVKLKVPWSRLGQEPVLVYLDRIFILAEPATQVEGCSEDAVQEAKRSRVKEMEIKLLERQQQLKSELNSSWLGSFISTVIGNIKLSIGNIHIRYEDEESNPGHPFAAGLVLSKLSAVTVDDLGKETFATGGDLNRVKKSVELERLALYFDSDSSPWIVDKPWEDLLPSEWSQVFEFREQGGSRSASKKHTYILQPVSGKAKYTKIQLTEAKKTGQALQNAAVDLDDVTLSLSKDGYRDILKMADNFSSFNQRLRYAHLRPSLPVKSDPRAWWKYAYKVWESILGTIIEKRKTSEDIRIFICIPPEI</sequence>
<keyword evidence="1" id="KW-0813">Transport</keyword>
<dbReference type="EMBL" id="CP144746">
    <property type="protein sequence ID" value="WVZ57684.1"/>
    <property type="molecule type" value="Genomic_DNA"/>
</dbReference>
<reference evidence="3 4" key="1">
    <citation type="submission" date="2024-02" db="EMBL/GenBank/DDBJ databases">
        <title>High-quality chromosome-scale genome assembly of Pensacola bahiagrass (Paspalum notatum Flugge var. saurae).</title>
        <authorList>
            <person name="Vega J.M."/>
            <person name="Podio M."/>
            <person name="Orjuela J."/>
            <person name="Siena L.A."/>
            <person name="Pessino S.C."/>
            <person name="Combes M.C."/>
            <person name="Mariac C."/>
            <person name="Albertini E."/>
            <person name="Pupilli F."/>
            <person name="Ortiz J.P.A."/>
            <person name="Leblanc O."/>
        </authorList>
    </citation>
    <scope>NUCLEOTIDE SEQUENCE [LARGE SCALE GENOMIC DNA]</scope>
    <source>
        <strain evidence="3">R1</strain>
        <tissue evidence="3">Leaf</tissue>
    </source>
</reference>
<protein>
    <recommendedName>
        <fullName evidence="2">Chorein N-terminal domain-containing protein</fullName>
    </recommendedName>
</protein>
<evidence type="ECO:0000313" key="3">
    <source>
        <dbReference type="EMBL" id="WVZ57684.1"/>
    </source>
</evidence>
<evidence type="ECO:0000313" key="4">
    <source>
        <dbReference type="Proteomes" id="UP001341281"/>
    </source>
</evidence>
<proteinExistence type="predicted"/>
<dbReference type="PANTHER" id="PTHR45523:SF3">
    <property type="entry name" value="VACUOLAR PROTEIN SORTING-ASSOCIATED PROTEIN 13A"/>
    <property type="match status" value="1"/>
</dbReference>
<keyword evidence="4" id="KW-1185">Reference proteome</keyword>
<dbReference type="Pfam" id="PF12624">
    <property type="entry name" value="VPS13_N"/>
    <property type="match status" value="1"/>
</dbReference>
<name>A0AAQ3SP69_PASNO</name>
<dbReference type="InterPro" id="IPR026854">
    <property type="entry name" value="VPS13_N"/>
</dbReference>
<accession>A0AAQ3SP69</accession>
<evidence type="ECO:0000259" key="2">
    <source>
        <dbReference type="Pfam" id="PF12624"/>
    </source>
</evidence>
<organism evidence="3 4">
    <name type="scientific">Paspalum notatum var. saurae</name>
    <dbReference type="NCBI Taxonomy" id="547442"/>
    <lineage>
        <taxon>Eukaryota</taxon>
        <taxon>Viridiplantae</taxon>
        <taxon>Streptophyta</taxon>
        <taxon>Embryophyta</taxon>
        <taxon>Tracheophyta</taxon>
        <taxon>Spermatophyta</taxon>
        <taxon>Magnoliopsida</taxon>
        <taxon>Liliopsida</taxon>
        <taxon>Poales</taxon>
        <taxon>Poaceae</taxon>
        <taxon>PACMAD clade</taxon>
        <taxon>Panicoideae</taxon>
        <taxon>Andropogonodae</taxon>
        <taxon>Paspaleae</taxon>
        <taxon>Paspalinae</taxon>
        <taxon>Paspalum</taxon>
    </lineage>
</organism>
<gene>
    <name evidence="3" type="ORF">U9M48_008037</name>
</gene>
<dbReference type="AlphaFoldDB" id="A0AAQ3SP69"/>
<dbReference type="Proteomes" id="UP001341281">
    <property type="component" value="Chromosome 02"/>
</dbReference>